<evidence type="ECO:0000256" key="2">
    <source>
        <dbReference type="ARBA" id="ARBA00023239"/>
    </source>
</evidence>
<dbReference type="Gene3D" id="1.10.600.10">
    <property type="entry name" value="Farnesyl Diphosphate Synthase"/>
    <property type="match status" value="1"/>
</dbReference>
<sequence>MVCQAEAALVDFLRKMDYSFPTVRRDHELESRVKDITGQWPDEASLKPYIITGLAIAEISYSHLLNVEAKAAIAIFTAMLAAIDDSAISSSHALALPRIFCDGSAMHDNDSQIGRLVKVVAQMWDYYPRTSANMIMASCASYPNGVFLEAMGVEARVRPYVEYRRWLSGAPEAYSCFVWEKDKCPDERAFIRALPDTIKFLNHANDIMSFYKEILAGDTATYIYSRAQVTGKSLIETLHELIDETVVATKRARSLLDGEAAKSAWDSFVEGYIQFHVCDPRYRLKEFLNNEYVHYDCY</sequence>
<keyword evidence="2" id="KW-0456">Lyase</keyword>
<dbReference type="SUPFAM" id="SSF48576">
    <property type="entry name" value="Terpenoid synthases"/>
    <property type="match status" value="1"/>
</dbReference>
<dbReference type="EMBL" id="KB467831">
    <property type="protein sequence ID" value="PCH34233.1"/>
    <property type="molecule type" value="Genomic_DNA"/>
</dbReference>
<keyword evidence="4" id="KW-1185">Reference proteome</keyword>
<comment type="similarity">
    <text evidence="1">Belongs to the trichodiene synthase family.</text>
</comment>
<name>A0A2H3J378_WOLCO</name>
<dbReference type="GO" id="GO:0016838">
    <property type="term" value="F:carbon-oxygen lyase activity, acting on phosphates"/>
    <property type="evidence" value="ECO:0007669"/>
    <property type="project" value="InterPro"/>
</dbReference>
<proteinExistence type="inferred from homology"/>
<evidence type="ECO:0000313" key="3">
    <source>
        <dbReference type="EMBL" id="PCH34233.1"/>
    </source>
</evidence>
<reference evidence="3 4" key="1">
    <citation type="journal article" date="2012" name="Science">
        <title>The Paleozoic origin of enzymatic lignin decomposition reconstructed from 31 fungal genomes.</title>
        <authorList>
            <person name="Floudas D."/>
            <person name="Binder M."/>
            <person name="Riley R."/>
            <person name="Barry K."/>
            <person name="Blanchette R.A."/>
            <person name="Henrissat B."/>
            <person name="Martinez A.T."/>
            <person name="Otillar R."/>
            <person name="Spatafora J.W."/>
            <person name="Yadav J.S."/>
            <person name="Aerts A."/>
            <person name="Benoit I."/>
            <person name="Boyd A."/>
            <person name="Carlson A."/>
            <person name="Copeland A."/>
            <person name="Coutinho P.M."/>
            <person name="de Vries R.P."/>
            <person name="Ferreira P."/>
            <person name="Findley K."/>
            <person name="Foster B."/>
            <person name="Gaskell J."/>
            <person name="Glotzer D."/>
            <person name="Gorecki P."/>
            <person name="Heitman J."/>
            <person name="Hesse C."/>
            <person name="Hori C."/>
            <person name="Igarashi K."/>
            <person name="Jurgens J.A."/>
            <person name="Kallen N."/>
            <person name="Kersten P."/>
            <person name="Kohler A."/>
            <person name="Kuees U."/>
            <person name="Kumar T.K.A."/>
            <person name="Kuo A."/>
            <person name="LaButti K."/>
            <person name="Larrondo L.F."/>
            <person name="Lindquist E."/>
            <person name="Ling A."/>
            <person name="Lombard V."/>
            <person name="Lucas S."/>
            <person name="Lundell T."/>
            <person name="Martin R."/>
            <person name="McLaughlin D.J."/>
            <person name="Morgenstern I."/>
            <person name="Morin E."/>
            <person name="Murat C."/>
            <person name="Nagy L.G."/>
            <person name="Nolan M."/>
            <person name="Ohm R.A."/>
            <person name="Patyshakuliyeva A."/>
            <person name="Rokas A."/>
            <person name="Ruiz-Duenas F.J."/>
            <person name="Sabat G."/>
            <person name="Salamov A."/>
            <person name="Samejima M."/>
            <person name="Schmutz J."/>
            <person name="Slot J.C."/>
            <person name="St John F."/>
            <person name="Stenlid J."/>
            <person name="Sun H."/>
            <person name="Sun S."/>
            <person name="Syed K."/>
            <person name="Tsang A."/>
            <person name="Wiebenga A."/>
            <person name="Young D."/>
            <person name="Pisabarro A."/>
            <person name="Eastwood D.C."/>
            <person name="Martin F."/>
            <person name="Cullen D."/>
            <person name="Grigoriev I.V."/>
            <person name="Hibbett D.S."/>
        </authorList>
    </citation>
    <scope>NUCLEOTIDE SEQUENCE [LARGE SCALE GENOMIC DNA]</scope>
    <source>
        <strain evidence="3 4">MD-104</strain>
    </source>
</reference>
<dbReference type="Pfam" id="PF06330">
    <property type="entry name" value="TRI5"/>
    <property type="match status" value="1"/>
</dbReference>
<dbReference type="InterPro" id="IPR024652">
    <property type="entry name" value="Trichodiene_synth"/>
</dbReference>
<dbReference type="OrthoDB" id="2998174at2759"/>
<dbReference type="SFLD" id="SFLDS00005">
    <property type="entry name" value="Isoprenoid_Synthase_Type_I"/>
    <property type="match status" value="1"/>
</dbReference>
<dbReference type="STRING" id="742152.A0A2H3J378"/>
<evidence type="ECO:0000256" key="1">
    <source>
        <dbReference type="ARBA" id="ARBA00007946"/>
    </source>
</evidence>
<gene>
    <name evidence="3" type="ORF">WOLCODRAFT_63709</name>
</gene>
<accession>A0A2H3J378</accession>
<dbReference type="SFLD" id="SFLDG01021">
    <property type="entry name" value="Trichodiene_Synthase_Like"/>
    <property type="match status" value="1"/>
</dbReference>
<evidence type="ECO:0000313" key="4">
    <source>
        <dbReference type="Proteomes" id="UP000218811"/>
    </source>
</evidence>
<dbReference type="AlphaFoldDB" id="A0A2H3J378"/>
<dbReference type="OMA" id="AHESICE"/>
<organism evidence="3 4">
    <name type="scientific">Wolfiporia cocos (strain MD-104)</name>
    <name type="common">Brown rot fungus</name>
    <dbReference type="NCBI Taxonomy" id="742152"/>
    <lineage>
        <taxon>Eukaryota</taxon>
        <taxon>Fungi</taxon>
        <taxon>Dikarya</taxon>
        <taxon>Basidiomycota</taxon>
        <taxon>Agaricomycotina</taxon>
        <taxon>Agaricomycetes</taxon>
        <taxon>Polyporales</taxon>
        <taxon>Phaeolaceae</taxon>
        <taxon>Wolfiporia</taxon>
    </lineage>
</organism>
<protein>
    <submittedName>
        <fullName evidence="3">Terpenoid synthase</fullName>
    </submittedName>
</protein>
<dbReference type="Proteomes" id="UP000218811">
    <property type="component" value="Unassembled WGS sequence"/>
</dbReference>
<dbReference type="InterPro" id="IPR008949">
    <property type="entry name" value="Isoprenoid_synthase_dom_sf"/>
</dbReference>